<name>A0A7X0X6H0_9LIST</name>
<protein>
    <submittedName>
        <fullName evidence="1">Uncharacterized protein</fullName>
    </submittedName>
</protein>
<comment type="caution">
    <text evidence="1">The sequence shown here is derived from an EMBL/GenBank/DDBJ whole genome shotgun (WGS) entry which is preliminary data.</text>
</comment>
<dbReference type="EMBL" id="JAASTW010000004">
    <property type="protein sequence ID" value="MBC1488233.1"/>
    <property type="molecule type" value="Genomic_DNA"/>
</dbReference>
<dbReference type="RefSeq" id="WP_185380713.1">
    <property type="nucleotide sequence ID" value="NZ_JAASTW010000004.1"/>
</dbReference>
<sequence length="136" mass="15563">MYQSTYQRGMEMATGSRSGELLYQAKQLRERLDKGDLSDKERSNLVMAERELIQQAQKIDLKKAVKKGATKIEDILDEEMDRVQKNYPTVQEDLQAVQVTLKDAFESATGDAVFTWLQTTRTEAIQASREVLEASW</sequence>
<reference evidence="1 2" key="1">
    <citation type="submission" date="2020-03" db="EMBL/GenBank/DDBJ databases">
        <title>Soil Listeria distribution.</title>
        <authorList>
            <person name="Liao J."/>
            <person name="Wiedmann M."/>
        </authorList>
    </citation>
    <scope>NUCLEOTIDE SEQUENCE [LARGE SCALE GENOMIC DNA]</scope>
    <source>
        <strain evidence="1 2">FSL L7-1554</strain>
    </source>
</reference>
<proteinExistence type="predicted"/>
<organism evidence="1 2">
    <name type="scientific">Listeria immobilis</name>
    <dbReference type="NCBI Taxonomy" id="2713502"/>
    <lineage>
        <taxon>Bacteria</taxon>
        <taxon>Bacillati</taxon>
        <taxon>Bacillota</taxon>
        <taxon>Bacilli</taxon>
        <taxon>Bacillales</taxon>
        <taxon>Listeriaceae</taxon>
        <taxon>Listeria</taxon>
    </lineage>
</organism>
<evidence type="ECO:0000313" key="2">
    <source>
        <dbReference type="Proteomes" id="UP000561617"/>
    </source>
</evidence>
<gene>
    <name evidence="1" type="ORF">HCJ38_04295</name>
</gene>
<dbReference type="AlphaFoldDB" id="A0A7X0X6H0"/>
<accession>A0A7X0X6H0</accession>
<evidence type="ECO:0000313" key="1">
    <source>
        <dbReference type="EMBL" id="MBC1488233.1"/>
    </source>
</evidence>
<dbReference type="Proteomes" id="UP000561617">
    <property type="component" value="Unassembled WGS sequence"/>
</dbReference>